<dbReference type="GO" id="GO:0005524">
    <property type="term" value="F:ATP binding"/>
    <property type="evidence" value="ECO:0007669"/>
    <property type="project" value="UniProtKB-UniRule"/>
</dbReference>
<dbReference type="Proteomes" id="UP001174909">
    <property type="component" value="Unassembled WGS sequence"/>
</dbReference>
<evidence type="ECO:0000256" key="9">
    <source>
        <dbReference type="PROSITE-ProRule" id="PRU00560"/>
    </source>
</evidence>
<evidence type="ECO:0000256" key="7">
    <source>
        <dbReference type="ARBA" id="ARBA00034808"/>
    </source>
</evidence>
<dbReference type="InterPro" id="IPR000212">
    <property type="entry name" value="DNA_helicase_UvrD/REP"/>
</dbReference>
<dbReference type="GO" id="GO:0000725">
    <property type="term" value="P:recombinational repair"/>
    <property type="evidence" value="ECO:0007669"/>
    <property type="project" value="TreeGrafter"/>
</dbReference>
<keyword evidence="2 9" id="KW-0378">Hydrolase</keyword>
<dbReference type="PROSITE" id="PS50164">
    <property type="entry name" value="GIY_YIG"/>
    <property type="match status" value="1"/>
</dbReference>
<name>A0AA35REG5_GEOBA</name>
<feature type="binding site" evidence="9">
    <location>
        <begin position="22"/>
        <end position="29"/>
    </location>
    <ligand>
        <name>ATP</name>
        <dbReference type="ChEBI" id="CHEBI:30616"/>
    </ligand>
</feature>
<evidence type="ECO:0000313" key="12">
    <source>
        <dbReference type="EMBL" id="CAI8009973.1"/>
    </source>
</evidence>
<dbReference type="InterPro" id="IPR027417">
    <property type="entry name" value="P-loop_NTPase"/>
</dbReference>
<keyword evidence="3 9" id="KW-0347">Helicase</keyword>
<keyword evidence="1 9" id="KW-0547">Nucleotide-binding</keyword>
<dbReference type="InterPro" id="IPR014017">
    <property type="entry name" value="DNA_helicase_UvrD-like_C"/>
</dbReference>
<evidence type="ECO:0000256" key="5">
    <source>
        <dbReference type="ARBA" id="ARBA00023235"/>
    </source>
</evidence>
<dbReference type="EC" id="5.6.2.4" evidence="7"/>
<evidence type="ECO:0000256" key="1">
    <source>
        <dbReference type="ARBA" id="ARBA00022741"/>
    </source>
</evidence>
<dbReference type="SUPFAM" id="SSF82771">
    <property type="entry name" value="GIY-YIG endonuclease"/>
    <property type="match status" value="1"/>
</dbReference>
<dbReference type="EMBL" id="CASHTH010000999">
    <property type="protein sequence ID" value="CAI8009973.1"/>
    <property type="molecule type" value="Genomic_DNA"/>
</dbReference>
<evidence type="ECO:0000256" key="8">
    <source>
        <dbReference type="ARBA" id="ARBA00048988"/>
    </source>
</evidence>
<dbReference type="PANTHER" id="PTHR11070:SF2">
    <property type="entry name" value="ATP-DEPENDENT DNA HELICASE SRS2"/>
    <property type="match status" value="1"/>
</dbReference>
<dbReference type="InterPro" id="IPR014016">
    <property type="entry name" value="UvrD-like_ATP-bd"/>
</dbReference>
<comment type="caution">
    <text evidence="12">The sequence shown here is derived from an EMBL/GenBank/DDBJ whole genome shotgun (WGS) entry which is preliminary data.</text>
</comment>
<proteinExistence type="predicted"/>
<evidence type="ECO:0000256" key="3">
    <source>
        <dbReference type="ARBA" id="ARBA00022806"/>
    </source>
</evidence>
<feature type="domain" description="GIY-YIG" evidence="10">
    <location>
        <begin position="137"/>
        <end position="218"/>
    </location>
</feature>
<dbReference type="Pfam" id="PF00580">
    <property type="entry name" value="UvrD-helicase"/>
    <property type="match status" value="1"/>
</dbReference>
<keyword evidence="13" id="KW-1185">Reference proteome</keyword>
<dbReference type="GO" id="GO:0003677">
    <property type="term" value="F:DNA binding"/>
    <property type="evidence" value="ECO:0007669"/>
    <property type="project" value="InterPro"/>
</dbReference>
<evidence type="ECO:0000256" key="4">
    <source>
        <dbReference type="ARBA" id="ARBA00022840"/>
    </source>
</evidence>
<dbReference type="GO" id="GO:0016787">
    <property type="term" value="F:hydrolase activity"/>
    <property type="evidence" value="ECO:0007669"/>
    <property type="project" value="UniProtKB-UniRule"/>
</dbReference>
<sequence>MKLDRNQEKAVNHVTGPAIVIAGPGSGKTTVVTARILNLIQTHNIPPSQILAIAFNRKAVEEMETRILRELASSKPSHETEKHQKPEIRTLHAFGKDIITENYERAGFNQEPDIWTGQIDEIIAQEQTQIERDASTISVAIYKIENKRTGKCYIGQTTNPDRRRKEHFDHSSNDRLRQAIRSEGETQFSFEVLERVPGRKANRREAHWIASYRNRGGVFNRADPLRVQYSNQVILEMFCQHFEIPYKEHLDRDPDFENLRDRFNDIKETVMRAKRHVTTGLFDPTTLNDPVVQAFAVKYETLKTEANAVDFEDMIIHAANLLKTCPDLRQTYRDKYPYLLVDEFQDIAPADFRLIKLLSENLFAVGDDDQAIYGFRGGDSEIMQAFTDQRDVAKYEIARNYRSTSTIVEHARALIERNEPRISKNLRAHNPLQQEIKIVKTTPETVETILRRELKSSQEIAVLARTNYEIDQIQGMLTKHAHPVEVTTIHKAKGREWEKVILIHNTLERRFPRRDNKLAEERRVFYVAMTRAKVELVVLGGMCPFVPEFEKIPKNAGYYLRKFAYWCARRRLKKEKDVK</sequence>
<dbReference type="InterPro" id="IPR000305">
    <property type="entry name" value="GIY-YIG_endonuc"/>
</dbReference>
<evidence type="ECO:0000256" key="2">
    <source>
        <dbReference type="ARBA" id="ARBA00022801"/>
    </source>
</evidence>
<evidence type="ECO:0000259" key="11">
    <source>
        <dbReference type="PROSITE" id="PS51198"/>
    </source>
</evidence>
<evidence type="ECO:0000256" key="6">
    <source>
        <dbReference type="ARBA" id="ARBA00034617"/>
    </source>
</evidence>
<organism evidence="12 13">
    <name type="scientific">Geodia barretti</name>
    <name type="common">Barrett's horny sponge</name>
    <dbReference type="NCBI Taxonomy" id="519541"/>
    <lineage>
        <taxon>Eukaryota</taxon>
        <taxon>Metazoa</taxon>
        <taxon>Porifera</taxon>
        <taxon>Demospongiae</taxon>
        <taxon>Heteroscleromorpha</taxon>
        <taxon>Tetractinellida</taxon>
        <taxon>Astrophorina</taxon>
        <taxon>Geodiidae</taxon>
        <taxon>Geodia</taxon>
    </lineage>
</organism>
<reference evidence="12" key="1">
    <citation type="submission" date="2023-03" db="EMBL/GenBank/DDBJ databases">
        <authorList>
            <person name="Steffen K."/>
            <person name="Cardenas P."/>
        </authorList>
    </citation>
    <scope>NUCLEOTIDE SEQUENCE</scope>
</reference>
<dbReference type="AlphaFoldDB" id="A0AA35REG5"/>
<protein>
    <recommendedName>
        <fullName evidence="7">DNA 3'-5' helicase</fullName>
        <ecNumber evidence="7">5.6.2.4</ecNumber>
    </recommendedName>
</protein>
<gene>
    <name evidence="12" type="ORF">GBAR_LOCUS6638</name>
</gene>
<accession>A0AA35REG5</accession>
<dbReference type="PANTHER" id="PTHR11070">
    <property type="entry name" value="UVRD / RECB / PCRA DNA HELICASE FAMILY MEMBER"/>
    <property type="match status" value="1"/>
</dbReference>
<dbReference type="SUPFAM" id="SSF52540">
    <property type="entry name" value="P-loop containing nucleoside triphosphate hydrolases"/>
    <property type="match status" value="1"/>
</dbReference>
<dbReference type="PROSITE" id="PS51198">
    <property type="entry name" value="UVRD_HELICASE_ATP_BIND"/>
    <property type="match status" value="1"/>
</dbReference>
<keyword evidence="5" id="KW-0413">Isomerase</keyword>
<evidence type="ECO:0000259" key="10">
    <source>
        <dbReference type="PROSITE" id="PS50164"/>
    </source>
</evidence>
<dbReference type="CDD" id="cd18807">
    <property type="entry name" value="SF1_C_UvrD"/>
    <property type="match status" value="1"/>
</dbReference>
<dbReference type="Pfam" id="PF13361">
    <property type="entry name" value="UvrD_C"/>
    <property type="match status" value="1"/>
</dbReference>
<feature type="domain" description="UvrD-like helicase ATP-binding" evidence="11">
    <location>
        <begin position="1"/>
        <end position="404"/>
    </location>
</feature>
<dbReference type="GO" id="GO:0043138">
    <property type="term" value="F:3'-5' DNA helicase activity"/>
    <property type="evidence" value="ECO:0007669"/>
    <property type="project" value="UniProtKB-EC"/>
</dbReference>
<evidence type="ECO:0000313" key="13">
    <source>
        <dbReference type="Proteomes" id="UP001174909"/>
    </source>
</evidence>
<dbReference type="SMART" id="SM00465">
    <property type="entry name" value="GIYc"/>
    <property type="match status" value="1"/>
</dbReference>
<comment type="catalytic activity">
    <reaction evidence="6">
        <text>Couples ATP hydrolysis with the unwinding of duplex DNA by translocating in the 3'-5' direction.</text>
        <dbReference type="EC" id="5.6.2.4"/>
    </reaction>
</comment>
<dbReference type="Gene3D" id="3.40.50.300">
    <property type="entry name" value="P-loop containing nucleotide triphosphate hydrolases"/>
    <property type="match status" value="4"/>
</dbReference>
<keyword evidence="4 9" id="KW-0067">ATP-binding</keyword>
<comment type="catalytic activity">
    <reaction evidence="8">
        <text>ATP + H2O = ADP + phosphate + H(+)</text>
        <dbReference type="Rhea" id="RHEA:13065"/>
        <dbReference type="ChEBI" id="CHEBI:15377"/>
        <dbReference type="ChEBI" id="CHEBI:15378"/>
        <dbReference type="ChEBI" id="CHEBI:30616"/>
        <dbReference type="ChEBI" id="CHEBI:43474"/>
        <dbReference type="ChEBI" id="CHEBI:456216"/>
        <dbReference type="EC" id="5.6.2.4"/>
    </reaction>
</comment>
<dbReference type="CDD" id="cd17932">
    <property type="entry name" value="DEXQc_UvrD"/>
    <property type="match status" value="1"/>
</dbReference>
<dbReference type="InterPro" id="IPR035901">
    <property type="entry name" value="GIY-YIG_endonuc_sf"/>
</dbReference>